<protein>
    <submittedName>
        <fullName evidence="1">36690_t:CDS:1</fullName>
    </submittedName>
</protein>
<sequence>YTNLKNKSKVVLLKILQEIWDLNSNEETLDEENTINELIDKK</sequence>
<evidence type="ECO:0000313" key="1">
    <source>
        <dbReference type="EMBL" id="CAG8795119.1"/>
    </source>
</evidence>
<dbReference type="EMBL" id="CAJVQB010020687">
    <property type="protein sequence ID" value="CAG8795119.1"/>
    <property type="molecule type" value="Genomic_DNA"/>
</dbReference>
<keyword evidence="2" id="KW-1185">Reference proteome</keyword>
<feature type="non-terminal residue" evidence="1">
    <location>
        <position position="1"/>
    </location>
</feature>
<proteinExistence type="predicted"/>
<reference evidence="1 2" key="1">
    <citation type="submission" date="2021-06" db="EMBL/GenBank/DDBJ databases">
        <authorList>
            <person name="Kallberg Y."/>
            <person name="Tangrot J."/>
            <person name="Rosling A."/>
        </authorList>
    </citation>
    <scope>NUCLEOTIDE SEQUENCE [LARGE SCALE GENOMIC DNA]</scope>
    <source>
        <strain evidence="1 2">120-4 pot B 10/14</strain>
    </source>
</reference>
<dbReference type="Proteomes" id="UP000789901">
    <property type="component" value="Unassembled WGS sequence"/>
</dbReference>
<name>A0ABN7VT93_GIGMA</name>
<accession>A0ABN7VT93</accession>
<gene>
    <name evidence="1" type="ORF">GMARGA_LOCUS21920</name>
</gene>
<comment type="caution">
    <text evidence="1">The sequence shown here is derived from an EMBL/GenBank/DDBJ whole genome shotgun (WGS) entry which is preliminary data.</text>
</comment>
<evidence type="ECO:0000313" key="2">
    <source>
        <dbReference type="Proteomes" id="UP000789901"/>
    </source>
</evidence>
<organism evidence="1 2">
    <name type="scientific">Gigaspora margarita</name>
    <dbReference type="NCBI Taxonomy" id="4874"/>
    <lineage>
        <taxon>Eukaryota</taxon>
        <taxon>Fungi</taxon>
        <taxon>Fungi incertae sedis</taxon>
        <taxon>Mucoromycota</taxon>
        <taxon>Glomeromycotina</taxon>
        <taxon>Glomeromycetes</taxon>
        <taxon>Diversisporales</taxon>
        <taxon>Gigasporaceae</taxon>
        <taxon>Gigaspora</taxon>
    </lineage>
</organism>